<evidence type="ECO:0000259" key="11">
    <source>
        <dbReference type="PROSITE" id="PS51163"/>
    </source>
</evidence>
<dbReference type="InterPro" id="IPR011125">
    <property type="entry name" value="Znf_HypF"/>
</dbReference>
<accession>A0ABW5MX43</accession>
<dbReference type="InterPro" id="IPR017945">
    <property type="entry name" value="DHBP_synth_RibB-like_a/b_dom"/>
</dbReference>
<keyword evidence="13" id="KW-1185">Reference proteome</keyword>
<dbReference type="InterPro" id="IPR017968">
    <property type="entry name" value="Acylphosphatase_CS"/>
</dbReference>
<evidence type="ECO:0000256" key="9">
    <source>
        <dbReference type="PROSITE-ProRule" id="PRU00520"/>
    </source>
</evidence>
<dbReference type="PANTHER" id="PTHR42959">
    <property type="entry name" value="CARBAMOYLTRANSFERASE"/>
    <property type="match status" value="1"/>
</dbReference>
<feature type="domain" description="YrdC-like" evidence="11">
    <location>
        <begin position="203"/>
        <end position="389"/>
    </location>
</feature>
<dbReference type="Pfam" id="PF17788">
    <property type="entry name" value="HypF_C"/>
    <property type="match status" value="1"/>
</dbReference>
<evidence type="ECO:0000256" key="7">
    <source>
        <dbReference type="ARBA" id="ARBA00048220"/>
    </source>
</evidence>
<evidence type="ECO:0000313" key="13">
    <source>
        <dbReference type="Proteomes" id="UP001597526"/>
    </source>
</evidence>
<comment type="catalytic activity">
    <reaction evidence="9">
        <text>an acyl phosphate + H2O = a carboxylate + phosphate + H(+)</text>
        <dbReference type="Rhea" id="RHEA:14965"/>
        <dbReference type="ChEBI" id="CHEBI:15377"/>
        <dbReference type="ChEBI" id="CHEBI:15378"/>
        <dbReference type="ChEBI" id="CHEBI:29067"/>
        <dbReference type="ChEBI" id="CHEBI:43474"/>
        <dbReference type="ChEBI" id="CHEBI:59918"/>
        <dbReference type="EC" id="3.6.1.7"/>
    </reaction>
</comment>
<evidence type="ECO:0000256" key="3">
    <source>
        <dbReference type="ARBA" id="ARBA00022598"/>
    </source>
</evidence>
<dbReference type="PROSITE" id="PS00150">
    <property type="entry name" value="ACYLPHOSPHATASE_1"/>
    <property type="match status" value="1"/>
</dbReference>
<dbReference type="Gene3D" id="3.30.420.360">
    <property type="match status" value="1"/>
</dbReference>
<feature type="active site" evidence="9">
    <location>
        <position position="38"/>
    </location>
</feature>
<comment type="similarity">
    <text evidence="2 8">Belongs to the carbamoyltransferase HypF family.</text>
</comment>
<dbReference type="PANTHER" id="PTHR42959:SF1">
    <property type="entry name" value="CARBAMOYLTRANSFERASE HYPF"/>
    <property type="match status" value="1"/>
</dbReference>
<evidence type="ECO:0000256" key="6">
    <source>
        <dbReference type="ARBA" id="ARBA00022833"/>
    </source>
</evidence>
<dbReference type="InterPro" id="IPR001792">
    <property type="entry name" value="Acylphosphatase-like_dom"/>
</dbReference>
<evidence type="ECO:0000256" key="5">
    <source>
        <dbReference type="ARBA" id="ARBA00022771"/>
    </source>
</evidence>
<dbReference type="Pfam" id="PF07503">
    <property type="entry name" value="zf-HYPF"/>
    <property type="match status" value="2"/>
</dbReference>
<dbReference type="Pfam" id="PF00708">
    <property type="entry name" value="Acylphosphatase"/>
    <property type="match status" value="1"/>
</dbReference>
<comment type="caution">
    <text evidence="12">The sequence shown here is derived from an EMBL/GenBank/DDBJ whole genome shotgun (WGS) entry which is preliminary data.</text>
</comment>
<keyword evidence="9" id="KW-0378">Hydrolase</keyword>
<organism evidence="12 13">
    <name type="scientific">Croceitalea marina</name>
    <dbReference type="NCBI Taxonomy" id="1775166"/>
    <lineage>
        <taxon>Bacteria</taxon>
        <taxon>Pseudomonadati</taxon>
        <taxon>Bacteroidota</taxon>
        <taxon>Flavobacteriia</taxon>
        <taxon>Flavobacteriales</taxon>
        <taxon>Flavobacteriaceae</taxon>
        <taxon>Croceitalea</taxon>
    </lineage>
</organism>
<feature type="domain" description="Acylphosphatase-like" evidence="10">
    <location>
        <begin position="5"/>
        <end position="91"/>
    </location>
</feature>
<dbReference type="InterPro" id="IPR036046">
    <property type="entry name" value="Acylphosphatase-like_dom_sf"/>
</dbReference>
<dbReference type="InterPro" id="IPR006070">
    <property type="entry name" value="Sua5-like_dom"/>
</dbReference>
<keyword evidence="3 12" id="KW-0436">Ligase</keyword>
<comment type="pathway">
    <text evidence="1">Protein modification; [NiFe] hydrogenase maturation.</text>
</comment>
<proteinExistence type="inferred from homology"/>
<dbReference type="InterPro" id="IPR004421">
    <property type="entry name" value="Carbamoyltransferase_HypF"/>
</dbReference>
<dbReference type="EMBL" id="JBHULB010000008">
    <property type="protein sequence ID" value="MFD2586733.1"/>
    <property type="molecule type" value="Genomic_DNA"/>
</dbReference>
<dbReference type="PROSITE" id="PS51160">
    <property type="entry name" value="ACYLPHOSPHATASE_3"/>
    <property type="match status" value="1"/>
</dbReference>
<dbReference type="PROSITE" id="PS51163">
    <property type="entry name" value="YRDC"/>
    <property type="match status" value="1"/>
</dbReference>
<dbReference type="InterPro" id="IPR051060">
    <property type="entry name" value="Carbamoyltrans_HypF-like"/>
</dbReference>
<keyword evidence="4" id="KW-0479">Metal-binding</keyword>
<evidence type="ECO:0000259" key="10">
    <source>
        <dbReference type="PROSITE" id="PS51160"/>
    </source>
</evidence>
<evidence type="ECO:0000313" key="12">
    <source>
        <dbReference type="EMBL" id="MFD2586733.1"/>
    </source>
</evidence>
<dbReference type="SUPFAM" id="SSF53067">
    <property type="entry name" value="Actin-like ATPase domain"/>
    <property type="match status" value="1"/>
</dbReference>
<dbReference type="Gene3D" id="3.90.870.50">
    <property type="match status" value="1"/>
</dbReference>
<keyword evidence="5" id="KW-0863">Zinc-finger</keyword>
<dbReference type="SUPFAM" id="SSF54975">
    <property type="entry name" value="Acylphosphatase/BLUF domain-like"/>
    <property type="match status" value="1"/>
</dbReference>
<gene>
    <name evidence="12" type="primary">hypF</name>
    <name evidence="12" type="ORF">ACFSQJ_07310</name>
</gene>
<evidence type="ECO:0000256" key="8">
    <source>
        <dbReference type="PIRNR" id="PIRNR006256"/>
    </source>
</evidence>
<dbReference type="RefSeq" id="WP_377766312.1">
    <property type="nucleotide sequence ID" value="NZ_JBHULB010000008.1"/>
</dbReference>
<dbReference type="EC" id="6.2.-.-" evidence="8"/>
<dbReference type="Gene3D" id="3.30.110.120">
    <property type="match status" value="1"/>
</dbReference>
<dbReference type="PIRSF" id="PIRSF006256">
    <property type="entry name" value="CMPcnvr_hdrg_mat"/>
    <property type="match status" value="1"/>
</dbReference>
<keyword evidence="6" id="KW-0862">Zinc</keyword>
<dbReference type="Gene3D" id="3.30.420.40">
    <property type="match status" value="1"/>
</dbReference>
<reference evidence="13" key="1">
    <citation type="journal article" date="2019" name="Int. J. Syst. Evol. Microbiol.">
        <title>The Global Catalogue of Microorganisms (GCM) 10K type strain sequencing project: providing services to taxonomists for standard genome sequencing and annotation.</title>
        <authorList>
            <consortium name="The Broad Institute Genomics Platform"/>
            <consortium name="The Broad Institute Genome Sequencing Center for Infectious Disease"/>
            <person name="Wu L."/>
            <person name="Ma J."/>
        </authorList>
    </citation>
    <scope>NUCLEOTIDE SEQUENCE [LARGE SCALE GENOMIC DNA]</scope>
    <source>
        <strain evidence="13">KCTC 52368</strain>
    </source>
</reference>
<dbReference type="Proteomes" id="UP001597526">
    <property type="component" value="Unassembled WGS sequence"/>
</dbReference>
<dbReference type="NCBIfam" id="TIGR00143">
    <property type="entry name" value="hypF"/>
    <property type="match status" value="1"/>
</dbReference>
<name>A0ABW5MX43_9FLAO</name>
<evidence type="ECO:0000256" key="2">
    <source>
        <dbReference type="ARBA" id="ARBA00008097"/>
    </source>
</evidence>
<evidence type="ECO:0000256" key="4">
    <source>
        <dbReference type="ARBA" id="ARBA00022723"/>
    </source>
</evidence>
<evidence type="ECO:0000256" key="1">
    <source>
        <dbReference type="ARBA" id="ARBA00004711"/>
    </source>
</evidence>
<dbReference type="InterPro" id="IPR041440">
    <property type="entry name" value="HypF_C"/>
</dbReference>
<dbReference type="SUPFAM" id="SSF55821">
    <property type="entry name" value="YrdC/RibB"/>
    <property type="match status" value="1"/>
</dbReference>
<dbReference type="Pfam" id="PF01300">
    <property type="entry name" value="Sua5_yciO_yrdC"/>
    <property type="match status" value="1"/>
</dbReference>
<dbReference type="InterPro" id="IPR043129">
    <property type="entry name" value="ATPase_NBD"/>
</dbReference>
<sequence>MQEHTFKIQIKGRVQGVGFRPFVFNLARQQGLVGSVSNNGSGVIIRFHTTEERANTFLRTLLESPPPVSVISSYQLEKTTTENFKEFSIVPSEKEQSINIPLTPDFAVCETCKKEVKDKENRRYEYPFTTCVNCGPRYAITTKFPFERAHTSLAGFEMCPACKNEYTDPSNRRFHSQTNSCSDCGIQLQLTDSKGNTLNISKNQIIEKTAALILEGHIVAIKNTNGYLLCCDATNPLAIAELRKKKKRPSKPFAVLYDSIDTVQKEFEVSEQEKELLTSSIAPILILENTRNTQIAAHTIAPGLNQTGVLLPSSSLLELLMHIIKKPIVCTSGNIHGTPIISENDIAQEHLKTIAHYFLHHNLPIQFPQDDSVVKIIDGKQHFIRRSRGLAPNYLMQNNKIKSGVLAMGAHLKSAFSLVPNTHIYVSQYFGNLDNYDVLERYKKTIDKQLGVFSCSPKTVLVDAHPTYQSSIAGETIAKEYDAQIFKIQHHKAHFASVLGEHQLFESEERILGIVWDGTGYGDDNAIWGGEFFIYENHTMERISHFEYYDWLANDKMAKEPRLALLSLLNNENRRDITDKFSDTEWKIYTKMLDNNVLKTSSVGRLFDAVASALDIKDVNTFEAEAAMLLENCAKTYSKSYYIDFLHNVSYDIIPSQRIINELFKAYNEGFCKERLAYSFIYTLAKSIITLSRKHNTNTIACSGGVFQNSVLIQVLARLCRNSKIKLKFNCKLSANDENISFGQLMYFQNIKN</sequence>
<dbReference type="GO" id="GO:0016874">
    <property type="term" value="F:ligase activity"/>
    <property type="evidence" value="ECO:0007669"/>
    <property type="project" value="UniProtKB-KW"/>
</dbReference>
<feature type="active site" evidence="9">
    <location>
        <position position="20"/>
    </location>
</feature>
<protein>
    <recommendedName>
        <fullName evidence="8">Carbamoyltransferase</fullName>
        <ecNumber evidence="8">6.2.-.-</ecNumber>
    </recommendedName>
</protein>
<dbReference type="Pfam" id="PF22521">
    <property type="entry name" value="HypF_C_2"/>
    <property type="match status" value="1"/>
</dbReference>
<dbReference type="InterPro" id="IPR055128">
    <property type="entry name" value="HypF_C_2"/>
</dbReference>
<comment type="catalytic activity">
    <reaction evidence="7">
        <text>C-terminal L-cysteinyl-[HypE protein] + carbamoyl phosphate + ATP + H2O = C-terminal S-carboxamide-L-cysteinyl-[HypE protein] + AMP + phosphate + diphosphate + H(+)</text>
        <dbReference type="Rhea" id="RHEA:55636"/>
        <dbReference type="Rhea" id="RHEA-COMP:14247"/>
        <dbReference type="Rhea" id="RHEA-COMP:14392"/>
        <dbReference type="ChEBI" id="CHEBI:15377"/>
        <dbReference type="ChEBI" id="CHEBI:15378"/>
        <dbReference type="ChEBI" id="CHEBI:30616"/>
        <dbReference type="ChEBI" id="CHEBI:33019"/>
        <dbReference type="ChEBI" id="CHEBI:43474"/>
        <dbReference type="ChEBI" id="CHEBI:58228"/>
        <dbReference type="ChEBI" id="CHEBI:76913"/>
        <dbReference type="ChEBI" id="CHEBI:139126"/>
        <dbReference type="ChEBI" id="CHEBI:456215"/>
    </reaction>
</comment>